<sequence>MDELLQEMIDPIPPRHDVARRRRLVTTVTILTLAGTGIAAMATAAVFTDNSTVNGGEITTGTVDLTTDELTFTVPSAGMAPGDTLVAPLTVSNTGTLAYRYSVRYSANDTTDADGGTAALTDWLQLRVYAVDSCTKAATDAVGAELIGAAGSQVGSGALSTADEPAALVGDVATGQQPGDRVLIAADASEVLCVRVDLPIDTPNEAQDTSADLTLRLDAEQTTNNP</sequence>
<keyword evidence="3" id="KW-1185">Reference proteome</keyword>
<keyword evidence="1" id="KW-0472">Membrane</keyword>
<evidence type="ECO:0000256" key="1">
    <source>
        <dbReference type="SAM" id="Phobius"/>
    </source>
</evidence>
<proteinExistence type="predicted"/>
<reference evidence="2 3" key="1">
    <citation type="submission" date="2022-07" db="EMBL/GenBank/DDBJ databases">
        <title>Novel species in genus cellulomonas.</title>
        <authorList>
            <person name="Ye L."/>
        </authorList>
    </citation>
    <scope>NUCLEOTIDE SEQUENCE [LARGE SCALE GENOMIC DNA]</scope>
    <source>
        <strain evidence="3">zg-Y338</strain>
    </source>
</reference>
<gene>
    <name evidence="2" type="ORF">NP064_02005</name>
</gene>
<protein>
    <submittedName>
        <fullName evidence="2">CalY family protein</fullName>
    </submittedName>
</protein>
<dbReference type="EMBL" id="CP101988">
    <property type="protein sequence ID" value="UUI75718.1"/>
    <property type="molecule type" value="Genomic_DNA"/>
</dbReference>
<organism evidence="2 3">
    <name type="scientific">Cellulomonas chengniuliangii</name>
    <dbReference type="NCBI Taxonomy" id="2968084"/>
    <lineage>
        <taxon>Bacteria</taxon>
        <taxon>Bacillati</taxon>
        <taxon>Actinomycetota</taxon>
        <taxon>Actinomycetes</taxon>
        <taxon>Micrococcales</taxon>
        <taxon>Cellulomonadaceae</taxon>
        <taxon>Cellulomonas</taxon>
    </lineage>
</organism>
<keyword evidence="1" id="KW-0812">Transmembrane</keyword>
<dbReference type="InterPro" id="IPR022121">
    <property type="entry name" value="Peptidase_M73_camelysin"/>
</dbReference>
<feature type="transmembrane region" description="Helical" evidence="1">
    <location>
        <begin position="24"/>
        <end position="47"/>
    </location>
</feature>
<accession>A0ABY5L0V4</accession>
<evidence type="ECO:0000313" key="3">
    <source>
        <dbReference type="Proteomes" id="UP001316189"/>
    </source>
</evidence>
<keyword evidence="1" id="KW-1133">Transmembrane helix</keyword>
<evidence type="ECO:0000313" key="2">
    <source>
        <dbReference type="EMBL" id="UUI75718.1"/>
    </source>
</evidence>
<dbReference type="RefSeq" id="WP_227568188.1">
    <property type="nucleotide sequence ID" value="NZ_CP101988.1"/>
</dbReference>
<dbReference type="Pfam" id="PF12389">
    <property type="entry name" value="Peptidase_M73"/>
    <property type="match status" value="1"/>
</dbReference>
<name>A0ABY5L0V4_9CELL</name>
<dbReference type="Proteomes" id="UP001316189">
    <property type="component" value="Chromosome"/>
</dbReference>